<dbReference type="OrthoDB" id="6108at2759"/>
<proteinExistence type="predicted"/>
<protein>
    <submittedName>
        <fullName evidence="1">Uncharacterized protein</fullName>
    </submittedName>
</protein>
<gene>
    <name evidence="1" type="ORF">ANCCAN_09780</name>
</gene>
<dbReference type="AlphaFoldDB" id="A0A368GMR7"/>
<reference evidence="1 2" key="1">
    <citation type="submission" date="2014-10" db="EMBL/GenBank/DDBJ databases">
        <title>Draft genome of the hookworm Ancylostoma caninum.</title>
        <authorList>
            <person name="Mitreva M."/>
        </authorList>
    </citation>
    <scope>NUCLEOTIDE SEQUENCE [LARGE SCALE GENOMIC DNA]</scope>
    <source>
        <strain evidence="1 2">Baltimore</strain>
    </source>
</reference>
<evidence type="ECO:0000313" key="2">
    <source>
        <dbReference type="Proteomes" id="UP000252519"/>
    </source>
</evidence>
<organism evidence="1 2">
    <name type="scientific">Ancylostoma caninum</name>
    <name type="common">Dog hookworm</name>
    <dbReference type="NCBI Taxonomy" id="29170"/>
    <lineage>
        <taxon>Eukaryota</taxon>
        <taxon>Metazoa</taxon>
        <taxon>Ecdysozoa</taxon>
        <taxon>Nematoda</taxon>
        <taxon>Chromadorea</taxon>
        <taxon>Rhabditida</taxon>
        <taxon>Rhabditina</taxon>
        <taxon>Rhabditomorpha</taxon>
        <taxon>Strongyloidea</taxon>
        <taxon>Ancylostomatidae</taxon>
        <taxon>Ancylostomatinae</taxon>
        <taxon>Ancylostoma</taxon>
    </lineage>
</organism>
<accession>A0A368GMR7</accession>
<keyword evidence="2" id="KW-1185">Reference proteome</keyword>
<evidence type="ECO:0000313" key="1">
    <source>
        <dbReference type="EMBL" id="RCN44197.1"/>
    </source>
</evidence>
<dbReference type="STRING" id="29170.A0A368GMR7"/>
<comment type="caution">
    <text evidence="1">The sequence shown here is derived from an EMBL/GenBank/DDBJ whole genome shotgun (WGS) entry which is preliminary data.</text>
</comment>
<sequence>MDNLPFVDAGLLQFWANSFSECLRYTLSTEKLATQCSKRKLVELVVQSMELVISESRGCQEVIVALVSWVMEKAVLFEEEDFCFLLDSLQLSLINKRPVSDDLCGLLLASTSWRLRAFHVALLRCPPLSPKFITPLLACSEDYLSYVDKNIDLIPLLSKEVELSSAYASVVLRILRNNATRFQNLNLSTANFTPFIFPQFSTEDWPLVIKTLGSELVPCLRKVMRQWEKRIDLKPAKTVLQHLETSRCARIPRVWLAIEQR</sequence>
<dbReference type="EMBL" id="JOJR01000135">
    <property type="protein sequence ID" value="RCN44197.1"/>
    <property type="molecule type" value="Genomic_DNA"/>
</dbReference>
<dbReference type="Proteomes" id="UP000252519">
    <property type="component" value="Unassembled WGS sequence"/>
</dbReference>
<name>A0A368GMR7_ANCCA</name>